<dbReference type="RefSeq" id="WP_024724029.1">
    <property type="nucleotide sequence ID" value="NZ_BAABZG010000001.1"/>
</dbReference>
<accession>A0AAW6BYZ2</accession>
<sequence>MTTLQLRRLRAYNAAGWNDCQIADELGLTVGTVYYWRRLKLGLPAHRDASHKRLRDYTVYDRHGNVAAFGTARECARALGVKVETIYRLASRSARCRDGRVVREPDS</sequence>
<proteinExistence type="predicted"/>
<dbReference type="EMBL" id="JAQLWO010000005">
    <property type="protein sequence ID" value="MDB7905636.1"/>
    <property type="molecule type" value="Genomic_DNA"/>
</dbReference>
<dbReference type="Proteomes" id="UP001211006">
    <property type="component" value="Unassembled WGS sequence"/>
</dbReference>
<dbReference type="AlphaFoldDB" id="A0AAW6BYZ2"/>
<name>A0AAW6BYZ2_FLAPL</name>
<evidence type="ECO:0000313" key="1">
    <source>
        <dbReference type="EMBL" id="MDB7905636.1"/>
    </source>
</evidence>
<evidence type="ECO:0000313" key="2">
    <source>
        <dbReference type="Proteomes" id="UP001211006"/>
    </source>
</evidence>
<reference evidence="1" key="1">
    <citation type="submission" date="2023-01" db="EMBL/GenBank/DDBJ databases">
        <title>Human gut microbiome strain richness.</title>
        <authorList>
            <person name="Chen-Liaw A."/>
        </authorList>
    </citation>
    <scope>NUCLEOTIDE SEQUENCE</scope>
    <source>
        <strain evidence="1">2225st1_A6_2225SCRN_200828</strain>
    </source>
</reference>
<dbReference type="Pfam" id="PF13384">
    <property type="entry name" value="HTH_23"/>
    <property type="match status" value="1"/>
</dbReference>
<organism evidence="1 2">
    <name type="scientific">Flavonifractor plautii</name>
    <name type="common">Fusobacterium plautii</name>
    <dbReference type="NCBI Taxonomy" id="292800"/>
    <lineage>
        <taxon>Bacteria</taxon>
        <taxon>Bacillati</taxon>
        <taxon>Bacillota</taxon>
        <taxon>Clostridia</taxon>
        <taxon>Eubacteriales</taxon>
        <taxon>Oscillospiraceae</taxon>
        <taxon>Flavonifractor</taxon>
    </lineage>
</organism>
<comment type="caution">
    <text evidence="1">The sequence shown here is derived from an EMBL/GenBank/DDBJ whole genome shotgun (WGS) entry which is preliminary data.</text>
</comment>
<protein>
    <submittedName>
        <fullName evidence="1">Helix-turn-helix domain-containing protein</fullName>
    </submittedName>
</protein>
<gene>
    <name evidence="1" type="ORF">PND83_06580</name>
</gene>